<dbReference type="InterPro" id="IPR012495">
    <property type="entry name" value="TadE-like_dom"/>
</dbReference>
<evidence type="ECO:0000313" key="2">
    <source>
        <dbReference type="EMBL" id="CEA08632.1"/>
    </source>
</evidence>
<dbReference type="AlphaFoldDB" id="A0A078MTC3"/>
<dbReference type="PATRIC" id="fig|1461584.3.peg.1964"/>
<evidence type="ECO:0000259" key="1">
    <source>
        <dbReference type="Pfam" id="PF07811"/>
    </source>
</evidence>
<dbReference type="EMBL" id="LN483071">
    <property type="protein sequence ID" value="CEA08632.1"/>
    <property type="molecule type" value="Genomic_DNA"/>
</dbReference>
<dbReference type="Pfam" id="PF07811">
    <property type="entry name" value="TadE"/>
    <property type="match status" value="1"/>
</dbReference>
<feature type="domain" description="TadE-like" evidence="1">
    <location>
        <begin position="1"/>
        <end position="35"/>
    </location>
</feature>
<sequence>MVAALLTMVFAAVLQLALVMHVRNTLVDAASSGARYGALADRTPEDGAQRTRDLIGATLGDGYSREVSYAEQYSEGQRLLQIRVQAPLPVAGLLGPGGVLEVTGHALWPAGAP</sequence>
<reference evidence="2" key="1">
    <citation type="submission" date="2014-07" db="EMBL/GenBank/DDBJ databases">
        <authorList>
            <person name="Urmite Genomes Urmite Genomes"/>
        </authorList>
    </citation>
    <scope>NUCLEOTIDE SEQUENCE</scope>
    <source>
        <strain evidence="2">11W110_air</strain>
    </source>
</reference>
<name>A0A078MTC3_9MICC</name>
<accession>A0A078MTC3</accession>
<organism evidence="2">
    <name type="scientific">Arthrobacter saudimassiliensis</name>
    <dbReference type="NCBI Taxonomy" id="1461584"/>
    <lineage>
        <taxon>Bacteria</taxon>
        <taxon>Bacillati</taxon>
        <taxon>Actinomycetota</taxon>
        <taxon>Actinomycetes</taxon>
        <taxon>Micrococcales</taxon>
        <taxon>Micrococcaceae</taxon>
        <taxon>Arthrobacter</taxon>
    </lineage>
</organism>
<protein>
    <recommendedName>
        <fullName evidence="1">TadE-like domain-containing protein</fullName>
    </recommendedName>
</protein>
<gene>
    <name evidence="2" type="ORF">BN1051_01989</name>
</gene>
<proteinExistence type="predicted"/>